<gene>
    <name evidence="2" type="ORF">GL263_08865</name>
</gene>
<comment type="caution">
    <text evidence="2">The sequence shown here is derived from an EMBL/GenBank/DDBJ whole genome shotgun (WGS) entry which is preliminary data.</text>
</comment>
<name>A0ABR6EEJ2_9ACTN</name>
<accession>A0ABR6EEJ2</accession>
<evidence type="ECO:0000256" key="1">
    <source>
        <dbReference type="SAM" id="MobiDB-lite"/>
    </source>
</evidence>
<dbReference type="EMBL" id="WMLF01000090">
    <property type="protein sequence ID" value="MBB1243668.1"/>
    <property type="molecule type" value="Genomic_DNA"/>
</dbReference>
<organism evidence="2 3">
    <name type="scientific">Streptomyces durbertensis</name>
    <dbReference type="NCBI Taxonomy" id="2448886"/>
    <lineage>
        <taxon>Bacteria</taxon>
        <taxon>Bacillati</taxon>
        <taxon>Actinomycetota</taxon>
        <taxon>Actinomycetes</taxon>
        <taxon>Kitasatosporales</taxon>
        <taxon>Streptomycetaceae</taxon>
        <taxon>Streptomyces</taxon>
    </lineage>
</organism>
<proteinExistence type="predicted"/>
<evidence type="ECO:0000313" key="2">
    <source>
        <dbReference type="EMBL" id="MBB1243668.1"/>
    </source>
</evidence>
<protein>
    <submittedName>
        <fullName evidence="2">Uncharacterized protein</fullName>
    </submittedName>
</protein>
<reference evidence="3" key="1">
    <citation type="journal article" date="2020" name="Syst. Appl. Microbiol.">
        <title>Streptomyces alkaliterrae sp. nov., isolated from an alkaline soil, and emended descriptions of Streptomyces alkaliphilus, Streptomyces calidiresistens and Streptomyces durbertensis.</title>
        <authorList>
            <person name="Swiecimska M."/>
            <person name="Golinska P."/>
            <person name="Nouioui I."/>
            <person name="Wypij M."/>
            <person name="Rai M."/>
            <person name="Sangal V."/>
            <person name="Goodfellow M."/>
        </authorList>
    </citation>
    <scope>NUCLEOTIDE SEQUENCE [LARGE SCALE GENOMIC DNA]</scope>
    <source>
        <strain evidence="3">DSM 104538</strain>
    </source>
</reference>
<dbReference type="Proteomes" id="UP000766698">
    <property type="component" value="Unassembled WGS sequence"/>
</dbReference>
<dbReference type="RefSeq" id="WP_182855040.1">
    <property type="nucleotide sequence ID" value="NZ_WMLF01000090.1"/>
</dbReference>
<keyword evidence="3" id="KW-1185">Reference proteome</keyword>
<sequence length="155" mass="15735">MTRSEQVYAYARPPALRSSAHGPALGLETSGGLTPSGPVTRPEFFTGFLTRPEAASAALPALRAVKINRLADALATAGNAGAPATAWAVLAGLPPPLLAEESLPRGTTELLTAAADCAAAAGARGELPGLAALAARTTRSRQVSEARRLHTTLTS</sequence>
<evidence type="ECO:0000313" key="3">
    <source>
        <dbReference type="Proteomes" id="UP000766698"/>
    </source>
</evidence>
<feature type="region of interest" description="Disordered" evidence="1">
    <location>
        <begin position="1"/>
        <end position="38"/>
    </location>
</feature>